<reference evidence="2" key="1">
    <citation type="submission" date="2022-11" db="EMBL/GenBank/DDBJ databases">
        <title>Marilongibacter aestuarii gen. nov., sp. nov., isolated from tidal flat sediment.</title>
        <authorList>
            <person name="Jiayan W."/>
        </authorList>
    </citation>
    <scope>NUCLEOTIDE SEQUENCE</scope>
    <source>
        <strain evidence="2">Z1-6</strain>
    </source>
</reference>
<keyword evidence="3" id="KW-1185">Reference proteome</keyword>
<dbReference type="GO" id="GO:0008999">
    <property type="term" value="F:protein-N-terminal-alanine acetyltransferase activity"/>
    <property type="evidence" value="ECO:0007669"/>
    <property type="project" value="TreeGrafter"/>
</dbReference>
<gene>
    <name evidence="2" type="ORF">OU798_11735</name>
</gene>
<protein>
    <submittedName>
        <fullName evidence="2">GNAT family protein</fullName>
    </submittedName>
</protein>
<organism evidence="2 3">
    <name type="scientific">Draconibacterium aestuarii</name>
    <dbReference type="NCBI Taxonomy" id="2998507"/>
    <lineage>
        <taxon>Bacteria</taxon>
        <taxon>Pseudomonadati</taxon>
        <taxon>Bacteroidota</taxon>
        <taxon>Bacteroidia</taxon>
        <taxon>Marinilabiliales</taxon>
        <taxon>Prolixibacteraceae</taxon>
        <taxon>Draconibacterium</taxon>
    </lineage>
</organism>
<dbReference type="Pfam" id="PF13302">
    <property type="entry name" value="Acetyltransf_3"/>
    <property type="match status" value="1"/>
</dbReference>
<dbReference type="EMBL" id="JAPOHD010000026">
    <property type="protein sequence ID" value="MCY1721017.1"/>
    <property type="molecule type" value="Genomic_DNA"/>
</dbReference>
<accession>A0A9X3J6J2</accession>
<dbReference type="AlphaFoldDB" id="A0A9X3J6J2"/>
<proteinExistence type="predicted"/>
<sequence>MEHIRVNDKIRLEKINLSMAQVIFDTIDSDRSHLKEWLPFIDQTKQISDTEAFISSVSGSNKDNIYTIWYKEEFAGLMGFKDTDWVNRKTEIGYWLRSKLQGKGIATLCVQKLISFAFKNQKLNRIQIKVAQKNNRSASIPQKLGFQLEGVERAGELHQNRYLDLEVYSLLKSDWLK</sequence>
<dbReference type="RefSeq" id="WP_343333351.1">
    <property type="nucleotide sequence ID" value="NZ_JAPOHD010000026.1"/>
</dbReference>
<dbReference type="InterPro" id="IPR051908">
    <property type="entry name" value="Ribosomal_N-acetyltransferase"/>
</dbReference>
<dbReference type="InterPro" id="IPR000182">
    <property type="entry name" value="GNAT_dom"/>
</dbReference>
<dbReference type="Gene3D" id="3.40.630.30">
    <property type="match status" value="1"/>
</dbReference>
<evidence type="ECO:0000259" key="1">
    <source>
        <dbReference type="PROSITE" id="PS51186"/>
    </source>
</evidence>
<dbReference type="PANTHER" id="PTHR43441">
    <property type="entry name" value="RIBOSOMAL-PROTEIN-SERINE ACETYLTRANSFERASE"/>
    <property type="match status" value="1"/>
</dbReference>
<name>A0A9X3J6J2_9BACT</name>
<feature type="domain" description="N-acetyltransferase" evidence="1">
    <location>
        <begin position="22"/>
        <end position="168"/>
    </location>
</feature>
<dbReference type="InterPro" id="IPR016181">
    <property type="entry name" value="Acyl_CoA_acyltransferase"/>
</dbReference>
<dbReference type="PROSITE" id="PS51186">
    <property type="entry name" value="GNAT"/>
    <property type="match status" value="1"/>
</dbReference>
<dbReference type="PANTHER" id="PTHR43441:SF12">
    <property type="entry name" value="RIBOSOMAL N-ACETYLTRANSFERASE YDAF-RELATED"/>
    <property type="match status" value="1"/>
</dbReference>
<evidence type="ECO:0000313" key="3">
    <source>
        <dbReference type="Proteomes" id="UP001145087"/>
    </source>
</evidence>
<comment type="caution">
    <text evidence="2">The sequence shown here is derived from an EMBL/GenBank/DDBJ whole genome shotgun (WGS) entry which is preliminary data.</text>
</comment>
<dbReference type="SUPFAM" id="SSF55729">
    <property type="entry name" value="Acyl-CoA N-acyltransferases (Nat)"/>
    <property type="match status" value="1"/>
</dbReference>
<dbReference type="GO" id="GO:1990189">
    <property type="term" value="F:protein N-terminal-serine acetyltransferase activity"/>
    <property type="evidence" value="ECO:0007669"/>
    <property type="project" value="TreeGrafter"/>
</dbReference>
<evidence type="ECO:0000313" key="2">
    <source>
        <dbReference type="EMBL" id="MCY1721017.1"/>
    </source>
</evidence>
<dbReference type="GO" id="GO:0005737">
    <property type="term" value="C:cytoplasm"/>
    <property type="evidence" value="ECO:0007669"/>
    <property type="project" value="TreeGrafter"/>
</dbReference>
<dbReference type="Proteomes" id="UP001145087">
    <property type="component" value="Unassembled WGS sequence"/>
</dbReference>